<organism evidence="2 3">
    <name type="scientific">Colwellia marinimaniae</name>
    <dbReference type="NCBI Taxonomy" id="1513592"/>
    <lineage>
        <taxon>Bacteria</taxon>
        <taxon>Pseudomonadati</taxon>
        <taxon>Pseudomonadota</taxon>
        <taxon>Gammaproteobacteria</taxon>
        <taxon>Alteromonadales</taxon>
        <taxon>Colwelliaceae</taxon>
        <taxon>Colwellia</taxon>
    </lineage>
</organism>
<comment type="caution">
    <text evidence="2">The sequence shown here is derived from an EMBL/GenBank/DDBJ whole genome shotgun (WGS) entry which is preliminary data.</text>
</comment>
<dbReference type="InterPro" id="IPR010281">
    <property type="entry name" value="DUF885"/>
</dbReference>
<sequence>MKNIISYLVLFALSICQINTSNATNIAKNHNSEEQKLAHIIQIYEEFYLQASPFNQPEVGGNNAKLPNLSAETLLGQYQQRLAIYQQLITLDEEKLNQDNQIDLSVLTYSLKNQLDSYTNKEHYMPLMAESGFHVWIANISTKVDFKTLADYQDYLARLAALPRYFSQQTHWMKAGLKHGISQPKIVLIGFEQSISAYIKEDVTESDYYKPFNNMSTFIKPSQQKDLQRQAKHILSTKVMPAYRAYYDFMVNEYQPNARDNIAASSLPNGEAYYQNRLRHYTTLPLTAVQVHQQGLAEVKRIRAEMDAVIEQVNFDGDFAEFVQFLRTDPQFYATTAIELLKEAAFIAKKMDAKLPALFKTLPRTPYGVMAVPANIAPKYTTGRYEGSSRDDQPGNYWVNTYRLDRRPLYVLTALTLHEAVPGHHLQISLAKEMVNVAKFRNRTYISAFGEGWGLYSEYLGIEAGMYEDPYHNFGRLTYEMWRACRLVVDTGIHTQGWSRAQAIDFLASNTALSLHNVTTEIDRYISWPGQALSYKIGELTIKRLRKTAEQALGKDFDLRDFHDQLLKHGSMPLSMMDKVVMQYIHEQTEQNK</sequence>
<dbReference type="EMBL" id="BDQM01000001">
    <property type="protein sequence ID" value="GAW94596.1"/>
    <property type="molecule type" value="Genomic_DNA"/>
</dbReference>
<reference evidence="2 3" key="1">
    <citation type="submission" date="2017-06" db="EMBL/GenBank/DDBJ databases">
        <title>Whole Genome Sequences of Colwellia marinimaniae MTCD1.</title>
        <authorList>
            <person name="Kusumoto H."/>
            <person name="Inoue M."/>
            <person name="Tanikawa K."/>
            <person name="Maeji H."/>
            <person name="Cameron J.H."/>
            <person name="Bartlett D.H."/>
        </authorList>
    </citation>
    <scope>NUCLEOTIDE SEQUENCE [LARGE SCALE GENOMIC DNA]</scope>
    <source>
        <strain evidence="2 3">MTCD1</strain>
    </source>
</reference>
<keyword evidence="3" id="KW-1185">Reference proteome</keyword>
<dbReference type="RefSeq" id="WP_057182379.1">
    <property type="nucleotide sequence ID" value="NZ_BDQM01000001.1"/>
</dbReference>
<evidence type="ECO:0000313" key="3">
    <source>
        <dbReference type="Proteomes" id="UP000197068"/>
    </source>
</evidence>
<dbReference type="PANTHER" id="PTHR33361:SF2">
    <property type="entry name" value="DUF885 DOMAIN-CONTAINING PROTEIN"/>
    <property type="match status" value="1"/>
</dbReference>
<evidence type="ECO:0000313" key="2">
    <source>
        <dbReference type="EMBL" id="GAW94596.1"/>
    </source>
</evidence>
<dbReference type="Pfam" id="PF05960">
    <property type="entry name" value="DUF885"/>
    <property type="match status" value="1"/>
</dbReference>
<gene>
    <name evidence="2" type="ORF">MTCD1_00192</name>
</gene>
<keyword evidence="1" id="KW-0732">Signal</keyword>
<protein>
    <recommendedName>
        <fullName evidence="4">DUF885 domain-containing protein</fullName>
    </recommendedName>
</protein>
<evidence type="ECO:0008006" key="4">
    <source>
        <dbReference type="Google" id="ProtNLM"/>
    </source>
</evidence>
<proteinExistence type="predicted"/>
<dbReference type="Proteomes" id="UP000197068">
    <property type="component" value="Unassembled WGS sequence"/>
</dbReference>
<feature type="signal peptide" evidence="1">
    <location>
        <begin position="1"/>
        <end position="23"/>
    </location>
</feature>
<feature type="chain" id="PRO_5046180975" description="DUF885 domain-containing protein" evidence="1">
    <location>
        <begin position="24"/>
        <end position="593"/>
    </location>
</feature>
<evidence type="ECO:0000256" key="1">
    <source>
        <dbReference type="SAM" id="SignalP"/>
    </source>
</evidence>
<name>A0ABQ0MQF6_9GAMM</name>
<dbReference type="PANTHER" id="PTHR33361">
    <property type="entry name" value="GLR0591 PROTEIN"/>
    <property type="match status" value="1"/>
</dbReference>
<accession>A0ABQ0MQF6</accession>